<dbReference type="HOGENOM" id="CLU_118535_1_0_5"/>
<feature type="compositionally biased region" description="Basic and acidic residues" evidence="1">
    <location>
        <begin position="94"/>
        <end position="103"/>
    </location>
</feature>
<dbReference type="eggNOG" id="COG4520">
    <property type="taxonomic scope" value="Bacteria"/>
</dbReference>
<keyword evidence="2" id="KW-0732">Signal</keyword>
<proteinExistence type="predicted"/>
<evidence type="ECO:0000256" key="2">
    <source>
        <dbReference type="SAM" id="SignalP"/>
    </source>
</evidence>
<dbReference type="KEGG" id="pgv:SL003B_2911"/>
<dbReference type="STRING" id="991905.SL003B_2911"/>
<feature type="chain" id="PRO_5003280163" evidence="2">
    <location>
        <begin position="25"/>
        <end position="149"/>
    </location>
</feature>
<evidence type="ECO:0000313" key="4">
    <source>
        <dbReference type="Proteomes" id="UP000008130"/>
    </source>
</evidence>
<dbReference type="PROSITE" id="PS51257">
    <property type="entry name" value="PROKAR_LIPOPROTEIN"/>
    <property type="match status" value="1"/>
</dbReference>
<dbReference type="EMBL" id="CP002568">
    <property type="protein sequence ID" value="ADZ71334.1"/>
    <property type="molecule type" value="Genomic_DNA"/>
</dbReference>
<evidence type="ECO:0000313" key="3">
    <source>
        <dbReference type="EMBL" id="ADZ71334.1"/>
    </source>
</evidence>
<accession>F2J6G0</accession>
<dbReference type="RefSeq" id="WP_013653647.1">
    <property type="nucleotide sequence ID" value="NC_015259.1"/>
</dbReference>
<gene>
    <name evidence="3" type="ordered locus">SL003B_2911</name>
</gene>
<protein>
    <submittedName>
        <fullName evidence="3">LipA a lipoprotein</fullName>
    </submittedName>
</protein>
<evidence type="ECO:0000256" key="1">
    <source>
        <dbReference type="SAM" id="MobiDB-lite"/>
    </source>
</evidence>
<keyword evidence="4" id="KW-1185">Reference proteome</keyword>
<name>F2J6G0_POLGS</name>
<dbReference type="AlphaFoldDB" id="F2J6G0"/>
<keyword evidence="3" id="KW-0449">Lipoprotein</keyword>
<feature type="signal peptide" evidence="2">
    <location>
        <begin position="1"/>
        <end position="24"/>
    </location>
</feature>
<dbReference type="Proteomes" id="UP000008130">
    <property type="component" value="Chromosome"/>
</dbReference>
<reference evidence="3 4" key="1">
    <citation type="journal article" date="2011" name="J. Bacteriol.">
        <title>Complete genome sequence of Polymorphum gilvum SL003B-26A1T, a crude oil-degrading bacterium from oil-polluted saline soil.</title>
        <authorList>
            <person name="Li S.G."/>
            <person name="Tang Y.Q."/>
            <person name="Nie Y."/>
            <person name="Cai M."/>
            <person name="Wu X.L."/>
        </authorList>
    </citation>
    <scope>NUCLEOTIDE SEQUENCE [LARGE SCALE GENOMIC DNA]</scope>
    <source>
        <strain evidence="4">LMG 25793 / CGMCC 1.9160 / SL003B-26A1</strain>
    </source>
</reference>
<organism evidence="3 4">
    <name type="scientific">Polymorphum gilvum (strain LMG 25793 / CGMCC 1.9160 / SL003B-26A1)</name>
    <dbReference type="NCBI Taxonomy" id="991905"/>
    <lineage>
        <taxon>Bacteria</taxon>
        <taxon>Pseudomonadati</taxon>
        <taxon>Pseudomonadota</taxon>
        <taxon>Alphaproteobacteria</taxon>
        <taxon>Rhodobacterales</taxon>
        <taxon>Paracoccaceae</taxon>
        <taxon>Polymorphum</taxon>
    </lineage>
</organism>
<sequence>MRWFGMACAVVMAAALSGCNSLMGASDSGGAGLWGTAFGSSAKSVAEAEASAAITKLLEGNQGLVLEPSDRRVAAEAQRQALAAPGTGGAVRWDNPKTGRSGEVRPGPRYQVNRTECREFTHEVVAKGAAPVAVRATACMDGGTWRTIS</sequence>
<feature type="region of interest" description="Disordered" evidence="1">
    <location>
        <begin position="84"/>
        <end position="107"/>
    </location>
</feature>